<feature type="compositionally biased region" description="Acidic residues" evidence="1">
    <location>
        <begin position="457"/>
        <end position="469"/>
    </location>
</feature>
<name>A0A6A5K5K8_9PLEO</name>
<dbReference type="EMBL" id="ML975358">
    <property type="protein sequence ID" value="KAF1831640.1"/>
    <property type="molecule type" value="Genomic_DNA"/>
</dbReference>
<gene>
    <name evidence="2" type="ORF">BDW02DRAFT_504831</name>
</gene>
<protein>
    <submittedName>
        <fullName evidence="2">Uncharacterized protein</fullName>
    </submittedName>
</protein>
<dbReference type="AlphaFoldDB" id="A0A6A5K5K8"/>
<feature type="compositionally biased region" description="Polar residues" evidence="1">
    <location>
        <begin position="406"/>
        <end position="425"/>
    </location>
</feature>
<feature type="compositionally biased region" description="Basic and acidic residues" evidence="1">
    <location>
        <begin position="130"/>
        <end position="153"/>
    </location>
</feature>
<feature type="compositionally biased region" description="Polar residues" evidence="1">
    <location>
        <begin position="1"/>
        <end position="14"/>
    </location>
</feature>
<feature type="region of interest" description="Disordered" evidence="1">
    <location>
        <begin position="567"/>
        <end position="591"/>
    </location>
</feature>
<feature type="compositionally biased region" description="Low complexity" evidence="1">
    <location>
        <begin position="483"/>
        <end position="506"/>
    </location>
</feature>
<proteinExistence type="predicted"/>
<feature type="region of interest" description="Disordered" evidence="1">
    <location>
        <begin position="390"/>
        <end position="425"/>
    </location>
</feature>
<sequence length="639" mass="71065">MAEAESSTPRSTAEAQLKAAKDKNCPFCGQAFTSSSLGRHLDLYIRAKNPKAPDGIHVVDEIRKLRGGITRRQAKGSTSTPRRDDSGTSTPANKKRIASEDPSMLVQSPEEDDEPLDVGKTRQRLGTKTPDPRRDASRQLRKADLDQKHRANEESEIASATEMALRELLKSVREANAKASGGGLFDFDPYAQNFAALCLHILPAPSTLFSPTPFPTSDSWSITPPGQKQFDALNKQVRERLLAHQRQRQINQVYPSGAHPNACAATSPLPTPPLFDPDPQRLFGHIADAYQHWTHQTDKTRQESWQIEILRCYAHAEDRRREVEVQWENARREIDYLKANRWTSGAPDVSPVSIHLGTDTATELAKHGMDYRNWDYDRLIDKWRTAIRESKASVSGMAAQKPLPSGPSTRSCSMASLPPQTFATVNHPRQASPIKAEATMPFSAPPTVNGDLGSDQVDAEGDDDDDDNIDLTPQTMDEDDSMHQIQPQTQQPPRLQPQPQQHHVPLQPMPPHPTQQQLQSHMQTTHHITHAQAQAQAQAWAARQHMNQSRNQDFRPHQQHQLSPHMQHVSSADSSRRPSLTMMDPHALNQSTMNGMGGSMGMSGGMEGLDNHQDQFLRLDMGMSTPFVGSNDRGVSMGN</sequence>
<dbReference type="OrthoDB" id="3905365at2759"/>
<evidence type="ECO:0000256" key="1">
    <source>
        <dbReference type="SAM" id="MobiDB-lite"/>
    </source>
</evidence>
<accession>A0A6A5K5K8</accession>
<feature type="region of interest" description="Disordered" evidence="1">
    <location>
        <begin position="1"/>
        <end position="26"/>
    </location>
</feature>
<evidence type="ECO:0000313" key="3">
    <source>
        <dbReference type="Proteomes" id="UP000800040"/>
    </source>
</evidence>
<dbReference type="Proteomes" id="UP000800040">
    <property type="component" value="Unassembled WGS sequence"/>
</dbReference>
<organism evidence="2 3">
    <name type="scientific">Decorospora gaudefroyi</name>
    <dbReference type="NCBI Taxonomy" id="184978"/>
    <lineage>
        <taxon>Eukaryota</taxon>
        <taxon>Fungi</taxon>
        <taxon>Dikarya</taxon>
        <taxon>Ascomycota</taxon>
        <taxon>Pezizomycotina</taxon>
        <taxon>Dothideomycetes</taxon>
        <taxon>Pleosporomycetidae</taxon>
        <taxon>Pleosporales</taxon>
        <taxon>Pleosporineae</taxon>
        <taxon>Pleosporaceae</taxon>
        <taxon>Decorospora</taxon>
    </lineage>
</organism>
<feature type="region of interest" description="Disordered" evidence="1">
    <location>
        <begin position="437"/>
        <end position="516"/>
    </location>
</feature>
<evidence type="ECO:0000313" key="2">
    <source>
        <dbReference type="EMBL" id="KAF1831640.1"/>
    </source>
</evidence>
<feature type="region of interest" description="Disordered" evidence="1">
    <location>
        <begin position="67"/>
        <end position="156"/>
    </location>
</feature>
<keyword evidence="3" id="KW-1185">Reference proteome</keyword>
<reference evidence="2" key="1">
    <citation type="submission" date="2020-01" db="EMBL/GenBank/DDBJ databases">
        <authorList>
            <consortium name="DOE Joint Genome Institute"/>
            <person name="Haridas S."/>
            <person name="Albert R."/>
            <person name="Binder M."/>
            <person name="Bloem J."/>
            <person name="Labutti K."/>
            <person name="Salamov A."/>
            <person name="Andreopoulos B."/>
            <person name="Baker S.E."/>
            <person name="Barry K."/>
            <person name="Bills G."/>
            <person name="Bluhm B.H."/>
            <person name="Cannon C."/>
            <person name="Castanera R."/>
            <person name="Culley D.E."/>
            <person name="Daum C."/>
            <person name="Ezra D."/>
            <person name="Gonzalez J.B."/>
            <person name="Henrissat B."/>
            <person name="Kuo A."/>
            <person name="Liang C."/>
            <person name="Lipzen A."/>
            <person name="Lutzoni F."/>
            <person name="Magnuson J."/>
            <person name="Mondo S."/>
            <person name="Nolan M."/>
            <person name="Ohm R."/>
            <person name="Pangilinan J."/>
            <person name="Park H.-J."/>
            <person name="Ramirez L."/>
            <person name="Alfaro M."/>
            <person name="Sun H."/>
            <person name="Tritt A."/>
            <person name="Yoshinaga Y."/>
            <person name="Zwiers L.-H."/>
            <person name="Turgeon B.G."/>
            <person name="Goodwin S.B."/>
            <person name="Spatafora J.W."/>
            <person name="Crous P.W."/>
            <person name="Grigoriev I.V."/>
        </authorList>
    </citation>
    <scope>NUCLEOTIDE SEQUENCE</scope>
    <source>
        <strain evidence="2">P77</strain>
    </source>
</reference>